<dbReference type="EMBL" id="CP015249">
    <property type="protein sequence ID" value="ANB19229.1"/>
    <property type="molecule type" value="Genomic_DNA"/>
</dbReference>
<evidence type="ECO:0000256" key="1">
    <source>
        <dbReference type="SAM" id="MobiDB-lite"/>
    </source>
</evidence>
<dbReference type="AlphaFoldDB" id="A0A160DX24"/>
<feature type="region of interest" description="Disordered" evidence="1">
    <location>
        <begin position="1"/>
        <end position="22"/>
    </location>
</feature>
<protein>
    <recommendedName>
        <fullName evidence="4">DUF466 domain-containing protein</fullName>
    </recommendedName>
</protein>
<organism evidence="2 3">
    <name type="scientific">Dokdonella koreensis DS-123</name>
    <dbReference type="NCBI Taxonomy" id="1300342"/>
    <lineage>
        <taxon>Bacteria</taxon>
        <taxon>Pseudomonadati</taxon>
        <taxon>Pseudomonadota</taxon>
        <taxon>Gammaproteobacteria</taxon>
        <taxon>Lysobacterales</taxon>
        <taxon>Rhodanobacteraceae</taxon>
        <taxon>Dokdonella</taxon>
    </lineage>
</organism>
<dbReference type="RefSeq" id="WP_083965628.1">
    <property type="nucleotide sequence ID" value="NZ_CP015249.1"/>
</dbReference>
<evidence type="ECO:0000313" key="2">
    <source>
        <dbReference type="EMBL" id="ANB19229.1"/>
    </source>
</evidence>
<dbReference type="STRING" id="1300342.I596_3240"/>
<dbReference type="PANTHER" id="PTHR38453">
    <property type="entry name" value="CYTOPLASMIC PROTEIN-RELATED"/>
    <property type="match status" value="1"/>
</dbReference>
<dbReference type="KEGG" id="dko:I596_3240"/>
<dbReference type="Proteomes" id="UP000076830">
    <property type="component" value="Chromosome"/>
</dbReference>
<gene>
    <name evidence="2" type="ORF">I596_3240</name>
</gene>
<accession>A0A160DX24</accession>
<evidence type="ECO:0008006" key="4">
    <source>
        <dbReference type="Google" id="ProtNLM"/>
    </source>
</evidence>
<dbReference type="PANTHER" id="PTHR38453:SF1">
    <property type="entry name" value="CYTOPLASMIC PROTEIN"/>
    <property type="match status" value="1"/>
</dbReference>
<proteinExistence type="predicted"/>
<reference evidence="2 3" key="1">
    <citation type="submission" date="2016-04" db="EMBL/GenBank/DDBJ databases">
        <title>Complete genome sequence of Dokdonella koreensis DS-123T.</title>
        <authorList>
            <person name="Kim J.F."/>
            <person name="Lee H."/>
            <person name="Kwak M.-J."/>
        </authorList>
    </citation>
    <scope>NUCLEOTIDE SEQUENCE [LARGE SCALE GENOMIC DNA]</scope>
    <source>
        <strain evidence="2 3">DS-123</strain>
    </source>
</reference>
<sequence>MNLPAGKRGPRAPQGPLDPGEAAARAAASPLAALWLRAVRIARQIIGIPDYGTYVAHLRAYHPDRPIPTYAEFFNERLEARYKGGGGRCC</sequence>
<dbReference type="OrthoDB" id="9814284at2"/>
<dbReference type="Pfam" id="PF04328">
    <property type="entry name" value="Sel_put"/>
    <property type="match status" value="1"/>
</dbReference>
<dbReference type="InterPro" id="IPR007423">
    <property type="entry name" value="Sel_put"/>
</dbReference>
<evidence type="ECO:0000313" key="3">
    <source>
        <dbReference type="Proteomes" id="UP000076830"/>
    </source>
</evidence>
<name>A0A160DX24_9GAMM</name>
<keyword evidence="3" id="KW-1185">Reference proteome</keyword>